<dbReference type="InterPro" id="IPR036869">
    <property type="entry name" value="J_dom_sf"/>
</dbReference>
<dbReference type="STRING" id="5599.A0A177DXT4"/>
<dbReference type="InterPro" id="IPR001623">
    <property type="entry name" value="DnaJ_domain"/>
</dbReference>
<dbReference type="PANTHER" id="PTHR44240:SF10">
    <property type="entry name" value="J DOMAIN-CONTAINING PROTEIN"/>
    <property type="match status" value="1"/>
</dbReference>
<feature type="region of interest" description="Disordered" evidence="1">
    <location>
        <begin position="78"/>
        <end position="127"/>
    </location>
</feature>
<proteinExistence type="predicted"/>
<evidence type="ECO:0000259" key="2">
    <source>
        <dbReference type="PROSITE" id="PS50076"/>
    </source>
</evidence>
<dbReference type="PANTHER" id="PTHR44240">
    <property type="entry name" value="DNAJ DOMAIN (PROKARYOTIC HEAT SHOCK PROTEIN)-RELATED"/>
    <property type="match status" value="1"/>
</dbReference>
<dbReference type="PROSITE" id="PS50076">
    <property type="entry name" value="DNAJ_2"/>
    <property type="match status" value="1"/>
</dbReference>
<dbReference type="GeneID" id="29110032"/>
<keyword evidence="4" id="KW-1185">Reference proteome</keyword>
<dbReference type="PROSITE" id="PS00636">
    <property type="entry name" value="DNAJ_1"/>
    <property type="match status" value="1"/>
</dbReference>
<sequence length="255" mass="28558">MPSDSFKDYYADLGLELGASAGAIRKAFQDLAKKHHPDKSGIADATVFRRVREAFEKLSDPEYRAQYDRSYWRRKFQTDDIPTEEENRSAGEENFGDTRNTSHGAETQEARSASPPPVKPQRKPNEPSWQYFLGKAYTTWQKEEAAYRVRHPEVYESPLSSDPPTPKPGGMAHGMVVLMSHPCVQQSCIYKSTAWRLQTGGGDHCVFCMAVHTGGRRCPGCEVLACKVCLEKVRALERSPFEGLRSKAQYCSSGG</sequence>
<dbReference type="OMA" id="HCVFCME"/>
<accession>A0A177DXT4</accession>
<dbReference type="InterPro" id="IPR052276">
    <property type="entry name" value="Diphthamide-biosynth_chaperone"/>
</dbReference>
<dbReference type="SMART" id="SM00271">
    <property type="entry name" value="DnaJ"/>
    <property type="match status" value="1"/>
</dbReference>
<dbReference type="CDD" id="cd06257">
    <property type="entry name" value="DnaJ"/>
    <property type="match status" value="1"/>
</dbReference>
<dbReference type="Pfam" id="PF00226">
    <property type="entry name" value="DnaJ"/>
    <property type="match status" value="1"/>
</dbReference>
<dbReference type="VEuPathDB" id="FungiDB:CC77DRAFT_1017605"/>
<evidence type="ECO:0000313" key="3">
    <source>
        <dbReference type="EMBL" id="OAG23981.1"/>
    </source>
</evidence>
<evidence type="ECO:0000313" key="4">
    <source>
        <dbReference type="Proteomes" id="UP000077248"/>
    </source>
</evidence>
<dbReference type="RefSeq" id="XP_018389402.1">
    <property type="nucleotide sequence ID" value="XM_018524438.1"/>
</dbReference>
<dbReference type="EMBL" id="KV441472">
    <property type="protein sequence ID" value="OAG23981.1"/>
    <property type="molecule type" value="Genomic_DNA"/>
</dbReference>
<dbReference type="KEGG" id="aalt:CC77DRAFT_1017605"/>
<organism evidence="3 4">
    <name type="scientific">Alternaria alternata</name>
    <name type="common">Alternaria rot fungus</name>
    <name type="synonym">Torula alternata</name>
    <dbReference type="NCBI Taxonomy" id="5599"/>
    <lineage>
        <taxon>Eukaryota</taxon>
        <taxon>Fungi</taxon>
        <taxon>Dikarya</taxon>
        <taxon>Ascomycota</taxon>
        <taxon>Pezizomycotina</taxon>
        <taxon>Dothideomycetes</taxon>
        <taxon>Pleosporomycetidae</taxon>
        <taxon>Pleosporales</taxon>
        <taxon>Pleosporineae</taxon>
        <taxon>Pleosporaceae</taxon>
        <taxon>Alternaria</taxon>
        <taxon>Alternaria sect. Alternaria</taxon>
        <taxon>Alternaria alternata complex</taxon>
    </lineage>
</organism>
<gene>
    <name evidence="3" type="ORF">CC77DRAFT_1017605</name>
</gene>
<evidence type="ECO:0000256" key="1">
    <source>
        <dbReference type="SAM" id="MobiDB-lite"/>
    </source>
</evidence>
<dbReference type="AlphaFoldDB" id="A0A177DXT4"/>
<name>A0A177DXT4_ALTAL</name>
<reference evidence="3 4" key="1">
    <citation type="submission" date="2016-05" db="EMBL/GenBank/DDBJ databases">
        <title>Comparative analysis of secretome profiles of manganese(II)-oxidizing ascomycete fungi.</title>
        <authorList>
            <consortium name="DOE Joint Genome Institute"/>
            <person name="Zeiner C.A."/>
            <person name="Purvine S.O."/>
            <person name="Zink E.M."/>
            <person name="Wu S."/>
            <person name="Pasa-Tolic L."/>
            <person name="Chaput D.L."/>
            <person name="Haridas S."/>
            <person name="Grigoriev I.V."/>
            <person name="Santelli C.M."/>
            <person name="Hansel C.M."/>
        </authorList>
    </citation>
    <scope>NUCLEOTIDE SEQUENCE [LARGE SCALE GENOMIC DNA]</scope>
    <source>
        <strain evidence="3 4">SRC1lrK2f</strain>
    </source>
</reference>
<dbReference type="InterPro" id="IPR018253">
    <property type="entry name" value="DnaJ_domain_CS"/>
</dbReference>
<protein>
    <submittedName>
        <fullName evidence="3">DnaJ-domain-containing protein</fullName>
    </submittedName>
</protein>
<dbReference type="Proteomes" id="UP000077248">
    <property type="component" value="Unassembled WGS sequence"/>
</dbReference>
<dbReference type="Gene3D" id="1.10.287.110">
    <property type="entry name" value="DnaJ domain"/>
    <property type="match status" value="1"/>
</dbReference>
<dbReference type="SUPFAM" id="SSF46565">
    <property type="entry name" value="Chaperone J-domain"/>
    <property type="match status" value="1"/>
</dbReference>
<feature type="domain" description="J" evidence="2">
    <location>
        <begin position="8"/>
        <end position="71"/>
    </location>
</feature>